<name>A0A8S1MEN9_PARPR</name>
<reference evidence="1" key="1">
    <citation type="submission" date="2021-01" db="EMBL/GenBank/DDBJ databases">
        <authorList>
            <consortium name="Genoscope - CEA"/>
            <person name="William W."/>
        </authorList>
    </citation>
    <scope>NUCLEOTIDE SEQUENCE</scope>
</reference>
<proteinExistence type="predicted"/>
<dbReference type="AlphaFoldDB" id="A0A8S1MEN9"/>
<comment type="caution">
    <text evidence="1">The sequence shown here is derived from an EMBL/GenBank/DDBJ whole genome shotgun (WGS) entry which is preliminary data.</text>
</comment>
<accession>A0A8S1MEN9</accession>
<dbReference type="EMBL" id="CAJJDM010000062">
    <property type="protein sequence ID" value="CAD8079090.1"/>
    <property type="molecule type" value="Genomic_DNA"/>
</dbReference>
<organism evidence="1 2">
    <name type="scientific">Paramecium primaurelia</name>
    <dbReference type="NCBI Taxonomy" id="5886"/>
    <lineage>
        <taxon>Eukaryota</taxon>
        <taxon>Sar</taxon>
        <taxon>Alveolata</taxon>
        <taxon>Ciliophora</taxon>
        <taxon>Intramacronucleata</taxon>
        <taxon>Oligohymenophorea</taxon>
        <taxon>Peniculida</taxon>
        <taxon>Parameciidae</taxon>
        <taxon>Paramecium</taxon>
    </lineage>
</organism>
<keyword evidence="2" id="KW-1185">Reference proteome</keyword>
<evidence type="ECO:0000313" key="1">
    <source>
        <dbReference type="EMBL" id="CAD8079090.1"/>
    </source>
</evidence>
<protein>
    <submittedName>
        <fullName evidence="1">Uncharacterized protein</fullName>
    </submittedName>
</protein>
<gene>
    <name evidence="1" type="ORF">PPRIM_AZ9-3.1.T0610117</name>
</gene>
<evidence type="ECO:0000313" key="2">
    <source>
        <dbReference type="Proteomes" id="UP000688137"/>
    </source>
</evidence>
<dbReference type="OMA" id="PDQICEN"/>
<dbReference type="Proteomes" id="UP000688137">
    <property type="component" value="Unassembled WGS sequence"/>
</dbReference>
<sequence length="90" mass="10466">MTNSRVHAIDSLKPQSLLHIESPDIICENQLVVCKTALNIKSILKKQEGQQKEKKQLLFKDDLNKIYVVENWKIYNTPYEEDDSCCCLIQ</sequence>